<keyword evidence="4" id="KW-0349">Heme</keyword>
<dbReference type="Gene3D" id="3.90.10.10">
    <property type="entry name" value="Cytochrome C3"/>
    <property type="match status" value="3"/>
</dbReference>
<dbReference type="InterPro" id="IPR000253">
    <property type="entry name" value="FHA_dom"/>
</dbReference>
<evidence type="ECO:0000256" key="7">
    <source>
        <dbReference type="ARBA" id="ARBA00023004"/>
    </source>
</evidence>
<keyword evidence="6" id="KW-0249">Electron transport</keyword>
<evidence type="ECO:0000256" key="9">
    <source>
        <dbReference type="SAM" id="Phobius"/>
    </source>
</evidence>
<dbReference type="RefSeq" id="WP_188643486.1">
    <property type="nucleotide sequence ID" value="NZ_BMKL01000001.1"/>
</dbReference>
<evidence type="ECO:0000256" key="6">
    <source>
        <dbReference type="ARBA" id="ARBA00022982"/>
    </source>
</evidence>
<dbReference type="Gene3D" id="2.60.200.20">
    <property type="match status" value="1"/>
</dbReference>
<evidence type="ECO:0000256" key="1">
    <source>
        <dbReference type="ARBA" id="ARBA00001926"/>
    </source>
</evidence>
<keyword evidence="3" id="KW-0813">Transport</keyword>
<dbReference type="SUPFAM" id="SSF49879">
    <property type="entry name" value="SMAD/FHA domain"/>
    <property type="match status" value="1"/>
</dbReference>
<accession>A0ABQ1S0B4</accession>
<gene>
    <name evidence="11" type="ORF">GCM10011515_02620</name>
</gene>
<protein>
    <recommendedName>
        <fullName evidence="10">FHA domain-containing protein</fullName>
    </recommendedName>
</protein>
<keyword evidence="7" id="KW-0408">Iron</keyword>
<sequence length="584" mass="63163">MGFRIRQIDTTATGREIVRERRVEGDTLTIGRSAENDIAIPDLAVEQHHVRVAAGEGDRWTFEAAGTLGFTLDGRTRESETVEDGGAELVLGAYRLDFAAGADGEVDVTVRKREEREGGRSEGVHGFTLASVLPGKRPVAWVLLAAIFLAFLAIPIWSFTHRERVKPDPDKPGQVIMDASWTSGALSTAHHKMENNCEACHVDAFVAVRDETCLTCHEAIGDHAARPRLTLARGPMSWGDRIQRDVADVFHKPGAGACTDCHTEHEGEGRMKPPAQKFCADCHGSMDKRLEDTKLANASDFGTEHPGFQAAVLTAPGQTEPRRLPLAAHPKTFNGIKFPHALHLRPGGGPAQMAMRLGKGAGYGARLECASCHKPSRDGVRFQPVKMESSCGSCHSLVYDRSGGNFRTLPHGNVGKMRAALASADRAPRRPIASGRRRPGEYAPGGIYYGNFAPPQRASVPLASRMLSIGGVCSECHYPGGKDGVLPVIQPARYMAHGWFDHADHKKEKCATCHAATQSNSASDLLLPDIKTCRTCHLGEDAAKPKVASSCAMCHSYHPRGSQPPVRVQDTQRKVAMRQTAGEP</sequence>
<dbReference type="Pfam" id="PF14522">
    <property type="entry name" value="Cytochrome_C7"/>
    <property type="match status" value="1"/>
</dbReference>
<keyword evidence="9" id="KW-1133">Transmembrane helix</keyword>
<comment type="caution">
    <text evidence="11">The sequence shown here is derived from an EMBL/GenBank/DDBJ whole genome shotgun (WGS) entry which is preliminary data.</text>
</comment>
<feature type="transmembrane region" description="Helical" evidence="9">
    <location>
        <begin position="139"/>
        <end position="159"/>
    </location>
</feature>
<reference evidence="12" key="1">
    <citation type="journal article" date="2019" name="Int. J. Syst. Evol. Microbiol.">
        <title>The Global Catalogue of Microorganisms (GCM) 10K type strain sequencing project: providing services to taxonomists for standard genome sequencing and annotation.</title>
        <authorList>
            <consortium name="The Broad Institute Genomics Platform"/>
            <consortium name="The Broad Institute Genome Sequencing Center for Infectious Disease"/>
            <person name="Wu L."/>
            <person name="Ma J."/>
        </authorList>
    </citation>
    <scope>NUCLEOTIDE SEQUENCE [LARGE SCALE GENOMIC DNA]</scope>
    <source>
        <strain evidence="12">CGMCC 1.15959</strain>
    </source>
</reference>
<dbReference type="SUPFAM" id="SSF48695">
    <property type="entry name" value="Multiheme cytochromes"/>
    <property type="match status" value="1"/>
</dbReference>
<dbReference type="PANTHER" id="PTHR39425">
    <property type="entry name" value="LIPOPROTEIN CYTOCHROME C"/>
    <property type="match status" value="1"/>
</dbReference>
<dbReference type="Proteomes" id="UP000619041">
    <property type="component" value="Unassembled WGS sequence"/>
</dbReference>
<evidence type="ECO:0000259" key="10">
    <source>
        <dbReference type="PROSITE" id="PS50006"/>
    </source>
</evidence>
<evidence type="ECO:0000313" key="12">
    <source>
        <dbReference type="Proteomes" id="UP000619041"/>
    </source>
</evidence>
<evidence type="ECO:0000256" key="2">
    <source>
        <dbReference type="ARBA" id="ARBA00004196"/>
    </source>
</evidence>
<dbReference type="InterPro" id="IPR036280">
    <property type="entry name" value="Multihaem_cyt_sf"/>
</dbReference>
<dbReference type="CDD" id="cd08168">
    <property type="entry name" value="Cytochrom_C3"/>
    <property type="match status" value="2"/>
</dbReference>
<feature type="domain" description="FHA" evidence="10">
    <location>
        <begin position="28"/>
        <end position="77"/>
    </location>
</feature>
<dbReference type="InterPro" id="IPR008984">
    <property type="entry name" value="SMAD_FHA_dom_sf"/>
</dbReference>
<evidence type="ECO:0000256" key="8">
    <source>
        <dbReference type="SAM" id="MobiDB-lite"/>
    </source>
</evidence>
<dbReference type="InterPro" id="IPR029467">
    <property type="entry name" value="Cyt_c7-like"/>
</dbReference>
<keyword evidence="9" id="KW-0812">Transmembrane</keyword>
<organism evidence="11 12">
    <name type="scientific">Tsuneonella deserti</name>
    <dbReference type="NCBI Taxonomy" id="2035528"/>
    <lineage>
        <taxon>Bacteria</taxon>
        <taxon>Pseudomonadati</taxon>
        <taxon>Pseudomonadota</taxon>
        <taxon>Alphaproteobacteria</taxon>
        <taxon>Sphingomonadales</taxon>
        <taxon>Erythrobacteraceae</taxon>
        <taxon>Tsuneonella</taxon>
    </lineage>
</organism>
<keyword evidence="5" id="KW-0479">Metal-binding</keyword>
<keyword evidence="12" id="KW-1185">Reference proteome</keyword>
<feature type="region of interest" description="Disordered" evidence="8">
    <location>
        <begin position="560"/>
        <end position="584"/>
    </location>
</feature>
<dbReference type="EMBL" id="BMKL01000001">
    <property type="protein sequence ID" value="GGD86601.1"/>
    <property type="molecule type" value="Genomic_DNA"/>
</dbReference>
<name>A0ABQ1S0B4_9SPHN</name>
<dbReference type="InterPro" id="IPR012286">
    <property type="entry name" value="Tetrahaem_cytochrome"/>
</dbReference>
<dbReference type="Pfam" id="PF14537">
    <property type="entry name" value="Cytochrom_c3_2"/>
    <property type="match status" value="1"/>
</dbReference>
<evidence type="ECO:0000256" key="5">
    <source>
        <dbReference type="ARBA" id="ARBA00022723"/>
    </source>
</evidence>
<comment type="subcellular location">
    <subcellularLocation>
        <location evidence="2">Cell envelope</location>
    </subcellularLocation>
</comment>
<dbReference type="PROSITE" id="PS50006">
    <property type="entry name" value="FHA_DOMAIN"/>
    <property type="match status" value="1"/>
</dbReference>
<evidence type="ECO:0000313" key="11">
    <source>
        <dbReference type="EMBL" id="GGD86601.1"/>
    </source>
</evidence>
<evidence type="ECO:0000256" key="4">
    <source>
        <dbReference type="ARBA" id="ARBA00022617"/>
    </source>
</evidence>
<keyword evidence="9" id="KW-0472">Membrane</keyword>
<proteinExistence type="predicted"/>
<evidence type="ECO:0000256" key="3">
    <source>
        <dbReference type="ARBA" id="ARBA00022448"/>
    </source>
</evidence>
<comment type="cofactor">
    <cofactor evidence="1">
        <name>heme c</name>
        <dbReference type="ChEBI" id="CHEBI:61717"/>
    </cofactor>
</comment>
<dbReference type="PANTHER" id="PTHR39425:SF1">
    <property type="entry name" value="CYTOCHROME C7-LIKE DOMAIN-CONTAINING PROTEIN"/>
    <property type="match status" value="1"/>
</dbReference>